<protein>
    <submittedName>
        <fullName evidence="1">Uncharacterized protein</fullName>
    </submittedName>
</protein>
<evidence type="ECO:0000313" key="1">
    <source>
        <dbReference type="EMBL" id="CAJ0858084.1"/>
    </source>
</evidence>
<gene>
    <name evidence="1" type="ORF">AMST5_01084</name>
</gene>
<name>A0AA48LYQ4_9ZZZZ</name>
<sequence length="76" mass="8630">MRGKLAVTSVAFGVLVTASAPAFAKHEADYNFPWVQTQSVRSPKSRHIESEHWGKHHHHGIFLEGSDYESRPTPRY</sequence>
<organism evidence="1">
    <name type="scientific">freshwater sediment metagenome</name>
    <dbReference type="NCBI Taxonomy" id="556182"/>
    <lineage>
        <taxon>unclassified sequences</taxon>
        <taxon>metagenomes</taxon>
        <taxon>ecological metagenomes</taxon>
    </lineage>
</organism>
<accession>A0AA48LYQ4</accession>
<dbReference type="AlphaFoldDB" id="A0AA48LYQ4"/>
<reference evidence="1" key="1">
    <citation type="submission" date="2023-07" db="EMBL/GenBank/DDBJ databases">
        <authorList>
            <person name="Pelsma A.J. K."/>
        </authorList>
    </citation>
    <scope>NUCLEOTIDE SEQUENCE</scope>
</reference>
<dbReference type="EMBL" id="OY288114">
    <property type="protein sequence ID" value="CAJ0858084.1"/>
    <property type="molecule type" value="Genomic_DNA"/>
</dbReference>
<proteinExistence type="predicted"/>